<dbReference type="AlphaFoldDB" id="A0A4U0GXR1"/>
<evidence type="ECO:0000313" key="2">
    <source>
        <dbReference type="Proteomes" id="UP000309872"/>
    </source>
</evidence>
<keyword evidence="2" id="KW-1185">Reference proteome</keyword>
<sequence length="276" mass="31937">MINNYLKTAFPMYDNIRKQFRFREGASNHSCVFDLFCGANFLLPFQIRRMRNDNDLVISWTVNYLDGSSAFNLNQNIDILVKNIDNSFENYLYNGQELKFRFNNGEIAPLEMCNGTFYSVVEFQSGQKYYSEVFKIDSNVNLSELIKIEWAGDCKIAAISYINNYKNLLFADSAIERSTPGIIEEGEEIEGRFIPSFVKYTNRYRISLIAPDWLIESLTMIGLHPNVLVTTNNGLYVSQMENVKVENLEWLNPPCYARLDLTFEQDEESLYTTCCG</sequence>
<gene>
    <name evidence="1" type="ORF">FAZ19_16290</name>
</gene>
<proteinExistence type="predicted"/>
<dbReference type="EMBL" id="SUKA01000005">
    <property type="protein sequence ID" value="TJY63826.1"/>
    <property type="molecule type" value="Genomic_DNA"/>
</dbReference>
<evidence type="ECO:0000313" key="1">
    <source>
        <dbReference type="EMBL" id="TJY63826.1"/>
    </source>
</evidence>
<name>A0A4U0GXR1_9SPHI</name>
<reference evidence="1 2" key="1">
    <citation type="submission" date="2019-04" db="EMBL/GenBank/DDBJ databases">
        <title>Sphingobacterium olei sp. nov., isolated from oil-contaminated soil.</title>
        <authorList>
            <person name="Liu B."/>
        </authorList>
    </citation>
    <scope>NUCLEOTIDE SEQUENCE [LARGE SCALE GENOMIC DNA]</scope>
    <source>
        <strain evidence="1 2">Y3L14</strain>
    </source>
</reference>
<organism evidence="1 2">
    <name type="scientific">Sphingobacterium alkalisoli</name>
    <dbReference type="NCBI Taxonomy" id="1874115"/>
    <lineage>
        <taxon>Bacteria</taxon>
        <taxon>Pseudomonadati</taxon>
        <taxon>Bacteroidota</taxon>
        <taxon>Sphingobacteriia</taxon>
        <taxon>Sphingobacteriales</taxon>
        <taxon>Sphingobacteriaceae</taxon>
        <taxon>Sphingobacterium</taxon>
    </lineage>
</organism>
<comment type="caution">
    <text evidence="1">The sequence shown here is derived from an EMBL/GenBank/DDBJ whole genome shotgun (WGS) entry which is preliminary data.</text>
</comment>
<dbReference type="RefSeq" id="WP_136821818.1">
    <property type="nucleotide sequence ID" value="NZ_BMJX01000005.1"/>
</dbReference>
<dbReference type="Proteomes" id="UP000309872">
    <property type="component" value="Unassembled WGS sequence"/>
</dbReference>
<protein>
    <submittedName>
        <fullName evidence="1">Uncharacterized protein</fullName>
    </submittedName>
</protein>
<accession>A0A4U0GXR1</accession>